<accession>A0A1H2CVE0</accession>
<protein>
    <submittedName>
        <fullName evidence="2">RepA protein</fullName>
    </submittedName>
</protein>
<proteinExistence type="predicted"/>
<name>A0A1H2CVE0_9ACTN</name>
<dbReference type="Proteomes" id="UP000198688">
    <property type="component" value="Chromosome I"/>
</dbReference>
<reference evidence="2 3" key="1">
    <citation type="submission" date="2016-10" db="EMBL/GenBank/DDBJ databases">
        <authorList>
            <person name="de Groot N.N."/>
        </authorList>
    </citation>
    <scope>NUCLEOTIDE SEQUENCE [LARGE SCALE GENOMIC DNA]</scope>
    <source>
        <strain evidence="2 3">DSM 43941</strain>
    </source>
</reference>
<gene>
    <name evidence="2" type="ORF">SAMN04489716_6932</name>
</gene>
<dbReference type="EMBL" id="LT629758">
    <property type="protein sequence ID" value="SDT74279.1"/>
    <property type="molecule type" value="Genomic_DNA"/>
</dbReference>
<keyword evidence="3" id="KW-1185">Reference proteome</keyword>
<evidence type="ECO:0000256" key="1">
    <source>
        <dbReference type="SAM" id="MobiDB-lite"/>
    </source>
</evidence>
<evidence type="ECO:0000313" key="3">
    <source>
        <dbReference type="Proteomes" id="UP000198688"/>
    </source>
</evidence>
<organism evidence="2 3">
    <name type="scientific">Actinoplanes derwentensis</name>
    <dbReference type="NCBI Taxonomy" id="113562"/>
    <lineage>
        <taxon>Bacteria</taxon>
        <taxon>Bacillati</taxon>
        <taxon>Actinomycetota</taxon>
        <taxon>Actinomycetes</taxon>
        <taxon>Micromonosporales</taxon>
        <taxon>Micromonosporaceae</taxon>
        <taxon>Actinoplanes</taxon>
    </lineage>
</organism>
<dbReference type="AlphaFoldDB" id="A0A1H2CVE0"/>
<feature type="region of interest" description="Disordered" evidence="1">
    <location>
        <begin position="427"/>
        <end position="448"/>
    </location>
</feature>
<sequence length="490" mass="54786">MIDVASRAFTSRQGSTVYSQAAFDRSLNTNESYSRAKQMLGTTGPAIPETSGAQAELEHDVWALLRSDTATLRAIRFVSPEPTSIRLVVEPEHADRLLRLLLPRRLNKQLYGAPGIRATCPNRQDIDLVRGPAKVTIRTGQQAQKLLDALPRGTRWRRQTAVNADEQTATTSAHDAAQASRLLRHLHTHQHNAGNLRAHEASRRFPELAWHRTLAVPAISTHVGLPVKAASDEARFWPLRPDSRSGTAVYLSAGPNHGAPGERAGGTLPWGNIARLMLAWLGGQALIGGQRELHTRDLYAFLAGNGIEDAAHEPARVREQLQALFTTTICMDRPASAADPYEVSRRLMIGWRWSDDGPHHAEFTLSAEFTDQVIRETVHLDPLIVHHLAHDARLLELYQWLARHARTFLEPVTYSWDQMWQRFGERNDKGELPAPAADRADDSRRRMSPPAEHAARFRYAIDHQIRRVLGCMPGCRVTVDADGVRINQLR</sequence>
<evidence type="ECO:0000313" key="2">
    <source>
        <dbReference type="EMBL" id="SDT74279.1"/>
    </source>
</evidence>